<dbReference type="Gene3D" id="3.30.590.20">
    <property type="match status" value="1"/>
</dbReference>
<proteinExistence type="inferred from homology"/>
<gene>
    <name evidence="5" type="primary">egtA</name>
    <name evidence="7" type="ORF">BJ994_000640</name>
</gene>
<evidence type="ECO:0000256" key="6">
    <source>
        <dbReference type="PIRNR" id="PIRNR017901"/>
    </source>
</evidence>
<evidence type="ECO:0000313" key="7">
    <source>
        <dbReference type="EMBL" id="NJC21564.1"/>
    </source>
</evidence>
<dbReference type="AlphaFoldDB" id="A0A846RMM3"/>
<dbReference type="GO" id="GO:0006750">
    <property type="term" value="P:glutathione biosynthetic process"/>
    <property type="evidence" value="ECO:0007669"/>
    <property type="project" value="UniProtKB-UniRule"/>
</dbReference>
<dbReference type="SUPFAM" id="SSF55931">
    <property type="entry name" value="Glutamine synthetase/guanido kinase"/>
    <property type="match status" value="1"/>
</dbReference>
<evidence type="ECO:0000256" key="4">
    <source>
        <dbReference type="ARBA" id="ARBA00048819"/>
    </source>
</evidence>
<dbReference type="UniPathway" id="UPA01014"/>
<keyword evidence="2 5" id="KW-0547">Nucleotide-binding</keyword>
<dbReference type="PANTHER" id="PTHR34378">
    <property type="entry name" value="GLUTAMATE--CYSTEINE LIGASE, CHLOROPLASTIC"/>
    <property type="match status" value="1"/>
</dbReference>
<keyword evidence="3 5" id="KW-0067">ATP-binding</keyword>
<dbReference type="GO" id="GO:0052699">
    <property type="term" value="P:ergothioneine biosynthetic process"/>
    <property type="evidence" value="ECO:0007669"/>
    <property type="project" value="UniProtKB-UniRule"/>
</dbReference>
<evidence type="ECO:0000256" key="3">
    <source>
        <dbReference type="ARBA" id="ARBA00022840"/>
    </source>
</evidence>
<accession>A0A846RMM3</accession>
<dbReference type="Pfam" id="PF04107">
    <property type="entry name" value="GCS2"/>
    <property type="match status" value="1"/>
</dbReference>
<comment type="pathway">
    <text evidence="5">Amino-acid biosynthesis; ergothioneine biosynthesis.</text>
</comment>
<evidence type="ECO:0000256" key="5">
    <source>
        <dbReference type="HAMAP-Rule" id="MF_02034"/>
    </source>
</evidence>
<dbReference type="InterPro" id="IPR014746">
    <property type="entry name" value="Gln_synth/guanido_kin_cat_dom"/>
</dbReference>
<dbReference type="NCBIfam" id="TIGR03444">
    <property type="entry name" value="EgtA_Cys_ligase"/>
    <property type="match status" value="1"/>
</dbReference>
<comment type="catalytic activity">
    <reaction evidence="4 5 6">
        <text>L-cysteine + L-glutamate + ATP = gamma-L-glutamyl-L-cysteine + ADP + phosphate + H(+)</text>
        <dbReference type="Rhea" id="RHEA:13285"/>
        <dbReference type="ChEBI" id="CHEBI:15378"/>
        <dbReference type="ChEBI" id="CHEBI:29985"/>
        <dbReference type="ChEBI" id="CHEBI:30616"/>
        <dbReference type="ChEBI" id="CHEBI:35235"/>
        <dbReference type="ChEBI" id="CHEBI:43474"/>
        <dbReference type="ChEBI" id="CHEBI:58173"/>
        <dbReference type="ChEBI" id="CHEBI:456216"/>
        <dbReference type="EC" id="6.3.2.2"/>
    </reaction>
</comment>
<dbReference type="Proteomes" id="UP000547458">
    <property type="component" value="Unassembled WGS sequence"/>
</dbReference>
<dbReference type="InterPro" id="IPR035434">
    <property type="entry name" value="GCL_bact_plant"/>
</dbReference>
<evidence type="ECO:0000313" key="8">
    <source>
        <dbReference type="Proteomes" id="UP000547458"/>
    </source>
</evidence>
<dbReference type="HAMAP" id="MF_02034">
    <property type="entry name" value="EgtA"/>
    <property type="match status" value="1"/>
</dbReference>
<dbReference type="GO" id="GO:0005524">
    <property type="term" value="F:ATP binding"/>
    <property type="evidence" value="ECO:0007669"/>
    <property type="project" value="UniProtKB-UniRule"/>
</dbReference>
<evidence type="ECO:0000256" key="2">
    <source>
        <dbReference type="ARBA" id="ARBA00022741"/>
    </source>
</evidence>
<dbReference type="InterPro" id="IPR006336">
    <property type="entry name" value="GCS2"/>
</dbReference>
<keyword evidence="1 5" id="KW-0436">Ligase</keyword>
<protein>
    <recommendedName>
        <fullName evidence="5">Glutamate--cysteine ligase EgtA</fullName>
        <ecNumber evidence="5">6.3.2.2</ecNumber>
    </recommendedName>
    <alternativeName>
        <fullName evidence="5">Gamma-glutamylcysteine synthase</fullName>
        <shortName evidence="5">GCS</shortName>
        <shortName evidence="5">Gamma-ECS</shortName>
    </alternativeName>
</protein>
<dbReference type="PIRSF" id="PIRSF017901">
    <property type="entry name" value="GCL"/>
    <property type="match status" value="1"/>
</dbReference>
<dbReference type="InterPro" id="IPR017809">
    <property type="entry name" value="EgtA_Actinobacteria"/>
</dbReference>
<sequence length="393" mass="42711">MERTVHLETDSTVQVPVSQVREAVQLAGTQLPGGGVITFEPGGQLEISSACAEDLPGVIEATRRDLAFTAGLLEDAGLRFGDLALDPLRSPQRTLDHPRYAAMEQQFNRTGSAGRTMMCSTASLQVSLDAGSPGTGPLSAYHRWRHLHSLAPLLTAMFANSPFVNGRPSGWRSARQAAWLAIDSTRTTAPVCFADDPRQDWARYALDAKVLCIRPDDDGGTWLTPRDLTMRDWLRGAGPRAVTREDLDYHLTTLFPPVRPRGFLEVRVIDAQAGGDWEVVAAVVVALVEDPQAAALAAEACRDLPSLRIAARDGLSDPSLAQAALTCADAVWDALPRLGVDPETRARVATFIERYAARGRSPADACLAEWRRTGHMPMFAQGAWKEPLHDHHS</sequence>
<comment type="function">
    <text evidence="5">Catalyzes the synthesis of gamma-glutamylcysteine (gamma-GC). This compound is used as substrate for the biosynthesis of the low-molecular thiol compound ergothioneine.</text>
</comment>
<keyword evidence="8" id="KW-1185">Reference proteome</keyword>
<comment type="caution">
    <text evidence="7">The sequence shown here is derived from an EMBL/GenBank/DDBJ whole genome shotgun (WGS) entry which is preliminary data.</text>
</comment>
<evidence type="ECO:0000256" key="1">
    <source>
        <dbReference type="ARBA" id="ARBA00022598"/>
    </source>
</evidence>
<reference evidence="7 8" key="1">
    <citation type="submission" date="2020-03" db="EMBL/GenBank/DDBJ databases">
        <title>Sequencing the genomes of 1000 actinobacteria strains.</title>
        <authorList>
            <person name="Klenk H.-P."/>
        </authorList>
    </citation>
    <scope>NUCLEOTIDE SEQUENCE [LARGE SCALE GENOMIC DNA]</scope>
    <source>
        <strain evidence="7 8">DSM 16403</strain>
    </source>
</reference>
<comment type="similarity">
    <text evidence="5 6">Belongs to the glutamate--cysteine ligase type 2 family. EgtA subfamily.</text>
</comment>
<dbReference type="EMBL" id="JAATJL010000001">
    <property type="protein sequence ID" value="NJC21564.1"/>
    <property type="molecule type" value="Genomic_DNA"/>
</dbReference>
<organism evidence="7 8">
    <name type="scientific">Arthrobacter pigmenti</name>
    <dbReference type="NCBI Taxonomy" id="271432"/>
    <lineage>
        <taxon>Bacteria</taxon>
        <taxon>Bacillati</taxon>
        <taxon>Actinomycetota</taxon>
        <taxon>Actinomycetes</taxon>
        <taxon>Micrococcales</taxon>
        <taxon>Micrococcaceae</taxon>
        <taxon>Arthrobacter</taxon>
    </lineage>
</organism>
<name>A0A846RMM3_9MICC</name>
<dbReference type="PANTHER" id="PTHR34378:SF1">
    <property type="entry name" value="GLUTAMATE--CYSTEINE LIGASE, CHLOROPLASTIC"/>
    <property type="match status" value="1"/>
</dbReference>
<dbReference type="EC" id="6.3.2.2" evidence="5"/>
<dbReference type="GO" id="GO:0004357">
    <property type="term" value="F:glutamate-cysteine ligase activity"/>
    <property type="evidence" value="ECO:0007669"/>
    <property type="project" value="UniProtKB-UniRule"/>
</dbReference>